<reference evidence="2 3" key="1">
    <citation type="submission" date="2010-12" db="EMBL/GenBank/DDBJ databases">
        <title>Complete sequence of Ethanoligenens harbinense YUAN-3.</title>
        <authorList>
            <person name="Lucas S."/>
            <person name="Copeland A."/>
            <person name="Lapidus A."/>
            <person name="Cheng J.-F."/>
            <person name="Bruce D."/>
            <person name="Goodwin L."/>
            <person name="Pitluck S."/>
            <person name="Chertkov O."/>
            <person name="Misra M."/>
            <person name="Detter J.C."/>
            <person name="Han C."/>
            <person name="Tapia R."/>
            <person name="Land M."/>
            <person name="Hauser L."/>
            <person name="Jeffries C."/>
            <person name="Kyrpides N."/>
            <person name="Ivanova N."/>
            <person name="Mikhailova N."/>
            <person name="Wang A."/>
            <person name="Mouttaki H."/>
            <person name="He Z."/>
            <person name="Zhou J."/>
            <person name="Hemme C.L."/>
            <person name="Woyke T."/>
        </authorList>
    </citation>
    <scope>NUCLEOTIDE SEQUENCE [LARGE SCALE GENOMIC DNA]</scope>
    <source>
        <strain evidence="3">DSM 18485 / JCM 12961 / CGMCC 1.5033 / YUAN-3</strain>
    </source>
</reference>
<name>E6U8C2_ETHHY</name>
<evidence type="ECO:0000313" key="3">
    <source>
        <dbReference type="Proteomes" id="UP000001551"/>
    </source>
</evidence>
<gene>
    <name evidence="2" type="ordered locus">Ethha_2749</name>
</gene>
<dbReference type="RefSeq" id="WP_013486584.1">
    <property type="nucleotide sequence ID" value="NC_014828.1"/>
</dbReference>
<dbReference type="Proteomes" id="UP000001551">
    <property type="component" value="Chromosome"/>
</dbReference>
<evidence type="ECO:0000313" key="2">
    <source>
        <dbReference type="EMBL" id="ADU28241.1"/>
    </source>
</evidence>
<dbReference type="eggNOG" id="ENOG5032WYP">
    <property type="taxonomic scope" value="Bacteria"/>
</dbReference>
<dbReference type="InterPro" id="IPR024301">
    <property type="entry name" value="Amidase_6"/>
</dbReference>
<accession>E6U8C2</accession>
<proteinExistence type="predicted"/>
<dbReference type="KEGG" id="eha:Ethha_2749"/>
<protein>
    <recommendedName>
        <fullName evidence="1">Putative amidase domain-containing protein</fullName>
    </recommendedName>
</protein>
<feature type="domain" description="Putative amidase" evidence="1">
    <location>
        <begin position="7"/>
        <end position="181"/>
    </location>
</feature>
<dbReference type="AlphaFoldDB" id="E6U8C2"/>
<organism evidence="2 3">
    <name type="scientific">Ethanoligenens harbinense (strain DSM 18485 / JCM 12961 / CGMCC 1.5033 / YUAN-3)</name>
    <dbReference type="NCBI Taxonomy" id="663278"/>
    <lineage>
        <taxon>Bacteria</taxon>
        <taxon>Bacillati</taxon>
        <taxon>Bacillota</taxon>
        <taxon>Clostridia</taxon>
        <taxon>Eubacteriales</taxon>
        <taxon>Oscillospiraceae</taxon>
        <taxon>Ethanoligenens</taxon>
    </lineage>
</organism>
<dbReference type="EMBL" id="CP002400">
    <property type="protein sequence ID" value="ADU28241.1"/>
    <property type="molecule type" value="Genomic_DNA"/>
</dbReference>
<dbReference type="Pfam" id="PF12671">
    <property type="entry name" value="Amidase_6"/>
    <property type="match status" value="1"/>
</dbReference>
<keyword evidence="3" id="KW-1185">Reference proteome</keyword>
<dbReference type="HOGENOM" id="CLU_048731_2_0_9"/>
<sequence length="197" mass="22502">MPMVPYLPENGVQYARRFALHEQVPEENRLFYYSQGDNCTNFISQCVWAAYSGWLSYAPTAVNASRIREDVRMVTGVWYGSYWHIESTRWCRVEEFYTYATAAKPRGPAAVQIAAGTFDTVAPSVLRRGDVVQLVVATYMPDRFGHGLYVTEPGTSWDGVRVCCQSYDRLDAPMSSFALYPQVYTRLRVLRFSSAVW</sequence>
<evidence type="ECO:0000259" key="1">
    <source>
        <dbReference type="Pfam" id="PF12671"/>
    </source>
</evidence>